<dbReference type="InterPro" id="IPR045232">
    <property type="entry name" value="FAM234"/>
</dbReference>
<reference evidence="6 7" key="1">
    <citation type="submission" date="2018-06" db="EMBL/GenBank/DDBJ databases">
        <title>Lujinxingia sediminis gen. nov. sp. nov., a new facultative anaerobic member of the class Deltaproteobacteria, and proposal of Lujinxingaceae fam. nov.</title>
        <authorList>
            <person name="Guo L.-Y."/>
            <person name="Li C.-M."/>
            <person name="Wang S."/>
            <person name="Du Z.-J."/>
        </authorList>
    </citation>
    <scope>NUCLEOTIDE SEQUENCE [LARGE SCALE GENOMIC DNA]</scope>
    <source>
        <strain evidence="6 7">FA350</strain>
    </source>
</reference>
<gene>
    <name evidence="6" type="ORF">DN745_18470</name>
</gene>
<sequence>MSIRRIQAGDFRKLTSLAGLCLLVLSGCGDCSGEGSGGGSNPGRDVTSDVGDIGEDLDSGPGEDVDTKQEADGDGADGRTDASDVSECAPENQCAESCCGSDELCLRDQCVLPGSDCAHNLDCASDEICEPSIGRCISDPGVVCEIVPEIDAFDPRMTLAWTDGPDTVAPNFNQVMMTPAVIDINEDGMPDIVFSTFAGGNYAGPAVLRAIDGNTYEPIFDLDAPEKAVSGSASVAVGDVDGDARNEIIAMLPSTAAGTFGLIAFDDHLTDWAVKWRAEWPAPVGVEMGVDRYYTGPALADLNADGSVEVVVSNRVYNAETGDLLCVATELDPGPLNTTVADLNGDGNLEVIAATGAFTFAYNASTDAYECETYWQYENDGYGFPAVGDFGTFTDGQMRFGELDGIPEVVSVAGRDSTDQVRLSNGQDGTTIWTATIPNQDHPHFSDAQCVRRQGGAPTIADFNGDGAPEIGTAGACFYAVFDGEGELLWKDPSQDFSSAVTGSSVFDFEGDGKAEVVYADECFLRVYDGTTGEVLFKRSHTSATTRELPVIVDVNNNYHAEIVLIANDYSAGTTNNCQNNWGEEFDALGGSSHGIIVIDDPEKKWVSTRPVWNQYTYHVTNVCDGLAQSTCPGRTNVVGAIPIGELPNWKQPGLNNFRQNVQGEGLFNAPDLAVTNIATDCNATEGLGFRITVSNLGTRGVPEGAEVAVYVSVDGTEQYLTTLTTTERLLPGGAQTIEYIWADGPDPGGKLITVRAIADANEAGEGQYPECIEDNNELINEASCICRENRDCSPGEFCASSGECLPMDG</sequence>
<keyword evidence="3" id="KW-1133">Transmembrane helix</keyword>
<dbReference type="PANTHER" id="PTHR21419:SF23">
    <property type="entry name" value="PROTEIN DEFECTIVE IN EXINE FORMATION 1"/>
    <property type="match status" value="1"/>
</dbReference>
<dbReference type="InterPro" id="IPR013783">
    <property type="entry name" value="Ig-like_fold"/>
</dbReference>
<dbReference type="OrthoDB" id="5380843at2"/>
<name>A0A2Z4FQN9_9DELT</name>
<evidence type="ECO:0000256" key="4">
    <source>
        <dbReference type="ARBA" id="ARBA00023136"/>
    </source>
</evidence>
<dbReference type="PANTHER" id="PTHR21419">
    <property type="match status" value="1"/>
</dbReference>
<keyword evidence="4" id="KW-0472">Membrane</keyword>
<dbReference type="SUPFAM" id="SSF69318">
    <property type="entry name" value="Integrin alpha N-terminal domain"/>
    <property type="match status" value="2"/>
</dbReference>
<comment type="subcellular location">
    <subcellularLocation>
        <location evidence="1">Membrane</location>
        <topology evidence="1">Single-pass membrane protein</topology>
    </subcellularLocation>
</comment>
<dbReference type="AlphaFoldDB" id="A0A2Z4FQN9"/>
<dbReference type="RefSeq" id="WP_111337258.1">
    <property type="nucleotide sequence ID" value="NZ_CP030032.1"/>
</dbReference>
<evidence type="ECO:0000313" key="7">
    <source>
        <dbReference type="Proteomes" id="UP000249799"/>
    </source>
</evidence>
<protein>
    <submittedName>
        <fullName evidence="6">Uncharacterized protein</fullName>
    </submittedName>
</protein>
<keyword evidence="2" id="KW-0812">Transmembrane</keyword>
<dbReference type="EMBL" id="CP030032">
    <property type="protein sequence ID" value="AWV91202.1"/>
    <property type="molecule type" value="Genomic_DNA"/>
</dbReference>
<evidence type="ECO:0000256" key="1">
    <source>
        <dbReference type="ARBA" id="ARBA00004167"/>
    </source>
</evidence>
<accession>A0A2Z4FQN9</accession>
<dbReference type="InterPro" id="IPR028994">
    <property type="entry name" value="Integrin_alpha_N"/>
</dbReference>
<evidence type="ECO:0000256" key="2">
    <source>
        <dbReference type="ARBA" id="ARBA00022692"/>
    </source>
</evidence>
<dbReference type="Proteomes" id="UP000249799">
    <property type="component" value="Chromosome"/>
</dbReference>
<organism evidence="6 7">
    <name type="scientific">Bradymonas sediminis</name>
    <dbReference type="NCBI Taxonomy" id="1548548"/>
    <lineage>
        <taxon>Bacteria</taxon>
        <taxon>Deltaproteobacteria</taxon>
        <taxon>Bradymonadales</taxon>
        <taxon>Bradymonadaceae</taxon>
        <taxon>Bradymonas</taxon>
    </lineage>
</organism>
<feature type="compositionally biased region" description="Basic and acidic residues" evidence="5">
    <location>
        <begin position="65"/>
        <end position="82"/>
    </location>
</feature>
<proteinExistence type="predicted"/>
<feature type="compositionally biased region" description="Acidic residues" evidence="5">
    <location>
        <begin position="52"/>
        <end position="64"/>
    </location>
</feature>
<dbReference type="Gene3D" id="2.130.10.130">
    <property type="entry name" value="Integrin alpha, N-terminal"/>
    <property type="match status" value="1"/>
</dbReference>
<dbReference type="KEGG" id="bsed:DN745_18470"/>
<evidence type="ECO:0000256" key="3">
    <source>
        <dbReference type="ARBA" id="ARBA00022989"/>
    </source>
</evidence>
<dbReference type="PROSITE" id="PS51257">
    <property type="entry name" value="PROKAR_LIPOPROTEIN"/>
    <property type="match status" value="1"/>
</dbReference>
<feature type="region of interest" description="Disordered" evidence="5">
    <location>
        <begin position="34"/>
        <end position="86"/>
    </location>
</feature>
<dbReference type="Gene3D" id="2.60.40.10">
    <property type="entry name" value="Immunoglobulins"/>
    <property type="match status" value="1"/>
</dbReference>
<evidence type="ECO:0000256" key="5">
    <source>
        <dbReference type="SAM" id="MobiDB-lite"/>
    </source>
</evidence>
<keyword evidence="7" id="KW-1185">Reference proteome</keyword>
<dbReference type="GO" id="GO:0016020">
    <property type="term" value="C:membrane"/>
    <property type="evidence" value="ECO:0007669"/>
    <property type="project" value="UniProtKB-SubCell"/>
</dbReference>
<evidence type="ECO:0000313" key="6">
    <source>
        <dbReference type="EMBL" id="AWV91202.1"/>
    </source>
</evidence>